<organism evidence="1 2">
    <name type="scientific">Caerostris darwini</name>
    <dbReference type="NCBI Taxonomy" id="1538125"/>
    <lineage>
        <taxon>Eukaryota</taxon>
        <taxon>Metazoa</taxon>
        <taxon>Ecdysozoa</taxon>
        <taxon>Arthropoda</taxon>
        <taxon>Chelicerata</taxon>
        <taxon>Arachnida</taxon>
        <taxon>Araneae</taxon>
        <taxon>Araneomorphae</taxon>
        <taxon>Entelegynae</taxon>
        <taxon>Araneoidea</taxon>
        <taxon>Araneidae</taxon>
        <taxon>Caerostris</taxon>
    </lineage>
</organism>
<proteinExistence type="predicted"/>
<keyword evidence="2" id="KW-1185">Reference proteome</keyword>
<reference evidence="1 2" key="1">
    <citation type="submission" date="2021-06" db="EMBL/GenBank/DDBJ databases">
        <title>Caerostris darwini draft genome.</title>
        <authorList>
            <person name="Kono N."/>
            <person name="Arakawa K."/>
        </authorList>
    </citation>
    <scope>NUCLEOTIDE SEQUENCE [LARGE SCALE GENOMIC DNA]</scope>
</reference>
<sequence>MHEYEFRLVIQHSEPLTHLLDDICNFWPIVERRHVSVTFAKPHFRFRNGHWEVKRIISAHAVYHDTMWFKWVHSQEVPFKRWSRATHCKFLDVLGHFQDPFYFENRDYVQIDSLASVYTFRDNQGVYRLVFEWEYGEFSKALTTIPYHEILNRLQGYRQVYTLFRHYPPPPYELKENLVRKPVVCIKELPHGDQYLLARKMDGTFGFVMSFTNHIKEKWEGYERRMRPNMSLGDGIIFSAEKCESIRVLLDVYQVRGLPIASWCRRAILTEFLPSMNNILDDYRVQCYSAHLVALPVPQLPTDGLIIHDVLEDVVYKKKNKHSLDVVYNNGWFWIPELPNREPGPFRFKSHTTKLEDGQVYEVSMKNGRVIRKRPDRFTGNTAKQIKAILECSHWGGPPFEKLNLKGKIKTSGLGCINTHACSCRPQLQWATPPGMILKMDYTIDYTILKMDYAIDYYIWTTLLDTAQWYIMDL</sequence>
<evidence type="ECO:0000313" key="2">
    <source>
        <dbReference type="Proteomes" id="UP001054837"/>
    </source>
</evidence>
<dbReference type="EMBL" id="BPLQ01003870">
    <property type="protein sequence ID" value="GIY03986.1"/>
    <property type="molecule type" value="Genomic_DNA"/>
</dbReference>
<comment type="caution">
    <text evidence="1">The sequence shown here is derived from an EMBL/GenBank/DDBJ whole genome shotgun (WGS) entry which is preliminary data.</text>
</comment>
<accession>A0AAV4Q7C5</accession>
<dbReference type="AlphaFoldDB" id="A0AAV4Q7C5"/>
<dbReference type="Proteomes" id="UP001054837">
    <property type="component" value="Unassembled WGS sequence"/>
</dbReference>
<evidence type="ECO:0000313" key="1">
    <source>
        <dbReference type="EMBL" id="GIY03986.1"/>
    </source>
</evidence>
<protein>
    <submittedName>
        <fullName evidence="1">Uncharacterized protein</fullName>
    </submittedName>
</protein>
<name>A0AAV4Q7C5_9ARAC</name>
<gene>
    <name evidence="1" type="primary">AVEN_190119_1</name>
    <name evidence="1" type="ORF">CDAR_304801</name>
</gene>